<evidence type="ECO:0000256" key="1">
    <source>
        <dbReference type="ARBA" id="ARBA00023015"/>
    </source>
</evidence>
<evidence type="ECO:0000313" key="6">
    <source>
        <dbReference type="EMBL" id="WZN48320.1"/>
    </source>
</evidence>
<name>A0ABZ2ZA12_9BACT</name>
<dbReference type="Pfam" id="PF00440">
    <property type="entry name" value="TetR_N"/>
    <property type="match status" value="1"/>
</dbReference>
<dbReference type="InterPro" id="IPR001647">
    <property type="entry name" value="HTH_TetR"/>
</dbReference>
<evidence type="ECO:0000256" key="3">
    <source>
        <dbReference type="ARBA" id="ARBA00023163"/>
    </source>
</evidence>
<keyword evidence="2 4" id="KW-0238">DNA-binding</keyword>
<evidence type="ECO:0000256" key="2">
    <source>
        <dbReference type="ARBA" id="ARBA00023125"/>
    </source>
</evidence>
<proteinExistence type="predicted"/>
<dbReference type="Pfam" id="PF16925">
    <property type="entry name" value="TetR_C_13"/>
    <property type="match status" value="1"/>
</dbReference>
<dbReference type="PROSITE" id="PS50977">
    <property type="entry name" value="HTH_TETR_2"/>
    <property type="match status" value="1"/>
</dbReference>
<dbReference type="SUPFAM" id="SSF46689">
    <property type="entry name" value="Homeodomain-like"/>
    <property type="match status" value="1"/>
</dbReference>
<keyword evidence="7" id="KW-1185">Reference proteome</keyword>
<dbReference type="Gene3D" id="1.10.10.60">
    <property type="entry name" value="Homeodomain-like"/>
    <property type="match status" value="1"/>
</dbReference>
<evidence type="ECO:0000256" key="4">
    <source>
        <dbReference type="PROSITE-ProRule" id="PRU00335"/>
    </source>
</evidence>
<feature type="domain" description="HTH tetR-type" evidence="5">
    <location>
        <begin position="7"/>
        <end position="67"/>
    </location>
</feature>
<dbReference type="SUPFAM" id="SSF48498">
    <property type="entry name" value="Tetracyclin repressor-like, C-terminal domain"/>
    <property type="match status" value="1"/>
</dbReference>
<dbReference type="Gene3D" id="1.10.357.10">
    <property type="entry name" value="Tetracycline Repressor, domain 2"/>
    <property type="match status" value="1"/>
</dbReference>
<evidence type="ECO:0000259" key="5">
    <source>
        <dbReference type="PROSITE" id="PS50977"/>
    </source>
</evidence>
<keyword evidence="3" id="KW-0804">Transcription</keyword>
<dbReference type="PANTHER" id="PTHR47506:SF10">
    <property type="entry name" value="TRANSCRIPTIONAL REGULATORY PROTEIN"/>
    <property type="match status" value="1"/>
</dbReference>
<accession>A0ABZ2ZA12</accession>
<dbReference type="Proteomes" id="UP001449657">
    <property type="component" value="Chromosome"/>
</dbReference>
<organism evidence="6 7">
    <name type="scientific">Chitinophaga caseinilytica</name>
    <dbReference type="NCBI Taxonomy" id="2267521"/>
    <lineage>
        <taxon>Bacteria</taxon>
        <taxon>Pseudomonadati</taxon>
        <taxon>Bacteroidota</taxon>
        <taxon>Chitinophagia</taxon>
        <taxon>Chitinophagales</taxon>
        <taxon>Chitinophagaceae</taxon>
        <taxon>Chitinophaga</taxon>
    </lineage>
</organism>
<feature type="DNA-binding region" description="H-T-H motif" evidence="4">
    <location>
        <begin position="30"/>
        <end position="49"/>
    </location>
</feature>
<reference evidence="6 7" key="1">
    <citation type="submission" date="2024-03" db="EMBL/GenBank/DDBJ databases">
        <title>Chitinophaga caseinilytica sp. nov., a casein hydrolysing bacterium isolated from forest soil.</title>
        <authorList>
            <person name="Lee D.S."/>
            <person name="Han D.M."/>
            <person name="Baek J.H."/>
            <person name="Choi D.G."/>
            <person name="Jeon J.H."/>
            <person name="Jeon C.O."/>
        </authorList>
    </citation>
    <scope>NUCLEOTIDE SEQUENCE [LARGE SCALE GENOMIC DNA]</scope>
    <source>
        <strain evidence="6 7">KACC 19118</strain>
    </source>
</reference>
<dbReference type="PANTHER" id="PTHR47506">
    <property type="entry name" value="TRANSCRIPTIONAL REGULATORY PROTEIN"/>
    <property type="match status" value="1"/>
</dbReference>
<dbReference type="InterPro" id="IPR011075">
    <property type="entry name" value="TetR_C"/>
</dbReference>
<dbReference type="EMBL" id="CP150096">
    <property type="protein sequence ID" value="WZN48320.1"/>
    <property type="molecule type" value="Genomic_DNA"/>
</dbReference>
<protein>
    <submittedName>
        <fullName evidence="6">TetR/AcrR family transcriptional regulator</fullName>
    </submittedName>
</protein>
<dbReference type="InterPro" id="IPR009057">
    <property type="entry name" value="Homeodomain-like_sf"/>
</dbReference>
<sequence length="194" mass="22475">MAGRHKEFDEETALNAATEVFWSQGYESASMEDLLTAMDINKGSMYNTFGNKRELFVRVLDRFFKYAVNDMTQKFEAHDNPIEGIRDIFRMVTRPVDLKDHAKGCFLVNTLGEMCGMDEELATMARNKLFELEAIYLKYLRKGVKNGQVRKEVSPELMARFLTNMWNGMSISRRMYNRKALEDLVDMQLSLIAP</sequence>
<dbReference type="PRINTS" id="PR00455">
    <property type="entry name" value="HTHTETR"/>
</dbReference>
<keyword evidence="1" id="KW-0805">Transcription regulation</keyword>
<dbReference type="InterPro" id="IPR036271">
    <property type="entry name" value="Tet_transcr_reg_TetR-rel_C_sf"/>
</dbReference>
<gene>
    <name evidence="6" type="ORF">WJU22_09040</name>
</gene>
<evidence type="ECO:0000313" key="7">
    <source>
        <dbReference type="Proteomes" id="UP001449657"/>
    </source>
</evidence>
<dbReference type="RefSeq" id="WP_341842915.1">
    <property type="nucleotide sequence ID" value="NZ_CP149792.1"/>
</dbReference>